<keyword evidence="3" id="KW-1185">Reference proteome</keyword>
<evidence type="ECO:0000313" key="3">
    <source>
        <dbReference type="Proteomes" id="UP001528912"/>
    </source>
</evidence>
<protein>
    <recommendedName>
        <fullName evidence="4">Secreted protein</fullName>
    </recommendedName>
</protein>
<proteinExistence type="predicted"/>
<dbReference type="RefSeq" id="WP_277190609.1">
    <property type="nucleotide sequence ID" value="NZ_JAROAV010000004.1"/>
</dbReference>
<evidence type="ECO:0008006" key="4">
    <source>
        <dbReference type="Google" id="ProtNLM"/>
    </source>
</evidence>
<evidence type="ECO:0000313" key="2">
    <source>
        <dbReference type="EMBL" id="MDF8262825.1"/>
    </source>
</evidence>
<sequence length="182" mass="19159">MRRALAAALLLGVAATGTVAGAGTPAVAADPGWHPVKESWQPYPEGDLTLPAAKYCGSFDLTLSAVEQNVKVKVLSRWDDGTPRTEKYTGLLLSRATNTSTGASTVLNLSGTAHTLYRIDGSLQTYTATGPVGVGWAAGNGPELAQGYYRFTGYHVVTYGEDGVKHLTTDRGQEIDVCNLVS</sequence>
<keyword evidence="1" id="KW-0732">Signal</keyword>
<feature type="chain" id="PRO_5045054141" description="Secreted protein" evidence="1">
    <location>
        <begin position="23"/>
        <end position="182"/>
    </location>
</feature>
<evidence type="ECO:0000256" key="1">
    <source>
        <dbReference type="SAM" id="SignalP"/>
    </source>
</evidence>
<dbReference type="EMBL" id="JAROAV010000004">
    <property type="protein sequence ID" value="MDF8262825.1"/>
    <property type="molecule type" value="Genomic_DNA"/>
</dbReference>
<accession>A0ABT6C2C5</accession>
<feature type="signal peptide" evidence="1">
    <location>
        <begin position="1"/>
        <end position="22"/>
    </location>
</feature>
<dbReference type="Proteomes" id="UP001528912">
    <property type="component" value="Unassembled WGS sequence"/>
</dbReference>
<name>A0ABT6C2C5_9MICO</name>
<reference evidence="2 3" key="1">
    <citation type="submission" date="2023-03" db="EMBL/GenBank/DDBJ databases">
        <title>YIM 133296 draft genome.</title>
        <authorList>
            <person name="Xiong L."/>
        </authorList>
    </citation>
    <scope>NUCLEOTIDE SEQUENCE [LARGE SCALE GENOMIC DNA]</scope>
    <source>
        <strain evidence="2 3">YIM 133296</strain>
    </source>
</reference>
<organism evidence="2 3">
    <name type="scientific">Luteipulveratus flavus</name>
    <dbReference type="NCBI Taxonomy" id="3031728"/>
    <lineage>
        <taxon>Bacteria</taxon>
        <taxon>Bacillati</taxon>
        <taxon>Actinomycetota</taxon>
        <taxon>Actinomycetes</taxon>
        <taxon>Micrococcales</taxon>
        <taxon>Dermacoccaceae</taxon>
        <taxon>Luteipulveratus</taxon>
    </lineage>
</organism>
<gene>
    <name evidence="2" type="ORF">P4R38_01025</name>
</gene>
<comment type="caution">
    <text evidence="2">The sequence shown here is derived from an EMBL/GenBank/DDBJ whole genome shotgun (WGS) entry which is preliminary data.</text>
</comment>